<evidence type="ECO:0000313" key="2">
    <source>
        <dbReference type="EMBL" id="CAE7653075.1"/>
    </source>
</evidence>
<dbReference type="AlphaFoldDB" id="A0A812W0T9"/>
<protein>
    <submittedName>
        <fullName evidence="2">MOCS3-1 protein</fullName>
    </submittedName>
</protein>
<keyword evidence="3" id="KW-1185">Reference proteome</keyword>
<feature type="region of interest" description="Disordered" evidence="1">
    <location>
        <begin position="185"/>
        <end position="238"/>
    </location>
</feature>
<feature type="compositionally biased region" description="Polar residues" evidence="1">
    <location>
        <begin position="116"/>
        <end position="133"/>
    </location>
</feature>
<evidence type="ECO:0000313" key="3">
    <source>
        <dbReference type="Proteomes" id="UP000649617"/>
    </source>
</evidence>
<feature type="region of interest" description="Disordered" evidence="1">
    <location>
        <begin position="1"/>
        <end position="27"/>
    </location>
</feature>
<organism evidence="2 3">
    <name type="scientific">Symbiodinium pilosum</name>
    <name type="common">Dinoflagellate</name>
    <dbReference type="NCBI Taxonomy" id="2952"/>
    <lineage>
        <taxon>Eukaryota</taxon>
        <taxon>Sar</taxon>
        <taxon>Alveolata</taxon>
        <taxon>Dinophyceae</taxon>
        <taxon>Suessiales</taxon>
        <taxon>Symbiodiniaceae</taxon>
        <taxon>Symbiodinium</taxon>
    </lineage>
</organism>
<feature type="compositionally biased region" description="Polar residues" evidence="1">
    <location>
        <begin position="1"/>
        <end position="19"/>
    </location>
</feature>
<gene>
    <name evidence="2" type="primary">MOCS3-1</name>
    <name evidence="2" type="ORF">SPIL2461_LOCUS17477</name>
</gene>
<dbReference type="EMBL" id="CAJNIZ010043193">
    <property type="protein sequence ID" value="CAE7653075.1"/>
    <property type="molecule type" value="Genomic_DNA"/>
</dbReference>
<feature type="compositionally biased region" description="Low complexity" evidence="1">
    <location>
        <begin position="207"/>
        <end position="221"/>
    </location>
</feature>
<name>A0A812W0T9_SYMPI</name>
<reference evidence="2" key="1">
    <citation type="submission" date="2021-02" db="EMBL/GenBank/DDBJ databases">
        <authorList>
            <person name="Dougan E. K."/>
            <person name="Rhodes N."/>
            <person name="Thang M."/>
            <person name="Chan C."/>
        </authorList>
    </citation>
    <scope>NUCLEOTIDE SEQUENCE</scope>
</reference>
<proteinExistence type="predicted"/>
<dbReference type="Proteomes" id="UP000649617">
    <property type="component" value="Unassembled WGS sequence"/>
</dbReference>
<feature type="compositionally biased region" description="Pro residues" evidence="1">
    <location>
        <begin position="96"/>
        <end position="111"/>
    </location>
</feature>
<evidence type="ECO:0000256" key="1">
    <source>
        <dbReference type="SAM" id="MobiDB-lite"/>
    </source>
</evidence>
<dbReference type="OrthoDB" id="10255449at2759"/>
<feature type="region of interest" description="Disordered" evidence="1">
    <location>
        <begin position="45"/>
        <end position="138"/>
    </location>
</feature>
<comment type="caution">
    <text evidence="2">The sequence shown here is derived from an EMBL/GenBank/DDBJ whole genome shotgun (WGS) entry which is preliminary data.</text>
</comment>
<accession>A0A812W0T9</accession>
<sequence length="238" mass="26478">MRRQRTSSTSDGKAKSQASVVVEEFVEDDYDDKVPFKEIMDKISEANTQRGGHYVPKVLPGVLPIGAWDTDSGEEEEAEQKRQKSSSAASEEEEPTSPPKSTRPPILPVPKPTDLHWNTWSKANRAFTPSTEVGTLKPKQLNLWEEARVFSPSRTWPVGPLRSAAPEFYDDQRQGLPIWQAVSWKHTGPSFPVPPRFKRRPGSAQTRGPAAAAPPSAQRRSAPSKKEEPRSRPGFIEA</sequence>